<dbReference type="Pfam" id="PF24694">
    <property type="entry name" value="LNS2_PITM1-3"/>
    <property type="match status" value="1"/>
</dbReference>
<comment type="caution">
    <text evidence="6">The sequence shown here is derived from an EMBL/GenBank/DDBJ whole genome shotgun (WGS) entry which is preliminary data.</text>
</comment>
<dbReference type="Proteomes" id="UP001497525">
    <property type="component" value="Unassembled WGS sequence"/>
</dbReference>
<dbReference type="InterPro" id="IPR023393">
    <property type="entry name" value="START-like_dom_sf"/>
</dbReference>
<evidence type="ECO:0000256" key="3">
    <source>
        <dbReference type="ARBA" id="ARBA00022837"/>
    </source>
</evidence>
<dbReference type="GO" id="GO:0046872">
    <property type="term" value="F:metal ion binding"/>
    <property type="evidence" value="ECO:0007669"/>
    <property type="project" value="InterPro"/>
</dbReference>
<feature type="region of interest" description="Disordered" evidence="4">
    <location>
        <begin position="323"/>
        <end position="347"/>
    </location>
</feature>
<dbReference type="InterPro" id="IPR001666">
    <property type="entry name" value="PI_transfer"/>
</dbReference>
<protein>
    <recommendedName>
        <fullName evidence="5">DDHD domain-containing protein</fullName>
    </recommendedName>
</protein>
<feature type="compositionally biased region" description="Polar residues" evidence="4">
    <location>
        <begin position="335"/>
        <end position="344"/>
    </location>
</feature>
<dbReference type="GO" id="GO:0008526">
    <property type="term" value="F:phosphatidylinositol transfer activity"/>
    <property type="evidence" value="ECO:0007669"/>
    <property type="project" value="TreeGrafter"/>
</dbReference>
<name>A0AAV2T6G8_CALDB</name>
<dbReference type="InterPro" id="IPR055261">
    <property type="entry name" value="PI_transfer_N"/>
</dbReference>
<feature type="domain" description="DDHD" evidence="5">
    <location>
        <begin position="670"/>
        <end position="871"/>
    </location>
</feature>
<dbReference type="CDD" id="cd08889">
    <property type="entry name" value="SRPBCC_PITPNM1-2_like"/>
    <property type="match status" value="1"/>
</dbReference>
<gene>
    <name evidence="6" type="ORF">CDAUBV1_LOCUS5553</name>
</gene>
<evidence type="ECO:0000313" key="6">
    <source>
        <dbReference type="EMBL" id="CAL5132710.1"/>
    </source>
</evidence>
<dbReference type="FunFam" id="3.30.530.20:FF:000001">
    <property type="entry name" value="Phosphatidylinositol transfer protein membrane associated 2"/>
    <property type="match status" value="1"/>
</dbReference>
<feature type="region of interest" description="Disordered" evidence="4">
    <location>
        <begin position="904"/>
        <end position="923"/>
    </location>
</feature>
<dbReference type="PRINTS" id="PR00391">
    <property type="entry name" value="PITRANSFER"/>
</dbReference>
<dbReference type="SMART" id="SM00775">
    <property type="entry name" value="LNS2"/>
    <property type="match status" value="1"/>
</dbReference>
<dbReference type="GO" id="GO:0031210">
    <property type="term" value="F:phosphatidylcholine binding"/>
    <property type="evidence" value="ECO:0007669"/>
    <property type="project" value="TreeGrafter"/>
</dbReference>
<feature type="region of interest" description="Disordered" evidence="4">
    <location>
        <begin position="187"/>
        <end position="208"/>
    </location>
</feature>
<dbReference type="InterPro" id="IPR031315">
    <property type="entry name" value="LNS2/PITP"/>
</dbReference>
<evidence type="ECO:0000256" key="1">
    <source>
        <dbReference type="ARBA" id="ARBA00010316"/>
    </source>
</evidence>
<proteinExistence type="inferred from homology"/>
<evidence type="ECO:0000256" key="2">
    <source>
        <dbReference type="ARBA" id="ARBA00022553"/>
    </source>
</evidence>
<accession>A0AAV2T6G8</accession>
<dbReference type="PANTHER" id="PTHR10658">
    <property type="entry name" value="PHOSPHATIDYLINOSITOL TRANSFER PROTEIN"/>
    <property type="match status" value="1"/>
</dbReference>
<dbReference type="InterPro" id="IPR036412">
    <property type="entry name" value="HAD-like_sf"/>
</dbReference>
<evidence type="ECO:0000259" key="5">
    <source>
        <dbReference type="PROSITE" id="PS51043"/>
    </source>
</evidence>
<dbReference type="Pfam" id="PF24695">
    <property type="entry name" value="PITM1-3"/>
    <property type="match status" value="1"/>
</dbReference>
<keyword evidence="3" id="KW-0106">Calcium</keyword>
<dbReference type="Pfam" id="PF02862">
    <property type="entry name" value="DDHD"/>
    <property type="match status" value="2"/>
</dbReference>
<feature type="compositionally biased region" description="Polar residues" evidence="4">
    <location>
        <begin position="641"/>
        <end position="659"/>
    </location>
</feature>
<dbReference type="GO" id="GO:0008525">
    <property type="term" value="F:phosphatidylcholine transporter activity"/>
    <property type="evidence" value="ECO:0007669"/>
    <property type="project" value="TreeGrafter"/>
</dbReference>
<dbReference type="PROSITE" id="PS51043">
    <property type="entry name" value="DDHD"/>
    <property type="match status" value="1"/>
</dbReference>
<dbReference type="SMART" id="SM01127">
    <property type="entry name" value="DDHD"/>
    <property type="match status" value="1"/>
</dbReference>
<sequence length="1268" mass="140532">MLIKEYRICLPLTVAEYRVAQLYMIQKKSREESTGRGSGVEIIRNEPYEDGPGGKGQYTFKIYHVGSHLPAWLRSILPPSALRVEEEAWNAYPYTRTVYKVPFVDKFVLDIETYYFDDGGGQDDVFKLSKEDKAARIVDYIDIVRDSIAKNEYIPEEDPTIYVSSATGRGPLTADWREDYWRAQSVTHELHSRSPTRTPDNQQPMDRLSPLPKRIMCAYKLCRVEFKYWGMQKRIEQFIHDYALRKTMVRAHRQVWTWQDEWYGLTIEDIRKLEQETARALAKKMAEDDANEAEIQIDNSSSETSSVNQQIADIQRDIQRSAQMSKPNGPIPISSIPTAATATRTGGIPDGLVPYDSEENDLWSSLKRLENNGSENLDYEPYSGGENDDALSFVTCHSQMTNQPNLSGELDSAVDSFCQDMDSMVAANQSEDRLQSGQKMDKLVLILVVHGGCLVDAGNDLSTKESDVKTLKKTIETVLANHYPVLKNRIAVRLTPCPDGLAEAFQLLARIKTSPIDPKLPIEVQLARDVMPLGSVPLLFTTSPGYPHLLNELASRLNAQYAEFTNSSEGANFNGVVCVIADCVGAILTYDLLNIVARHLDGTLTSDMTDGLSVIDAGVRRWRDLAPSSLNPGAKNHDHSSNGSPRMSISQTSSPSLRSRGSPKIVQPVLDFHINNLLMLGSPVGLILAFRHQLYGSITPNSDDPSFMETEFKVAADQVCNLFHSNDPGGFRVEPLLHPRFEQIAPVLVPQYARYPLGDSQPISLVETLLRQAKLFESPSATPTESAIDGNKVPRQKPTNIGKNWEKATLIAFEALKQVRKQWWGQQRIDFTVHCPEGTQALVARARSPIFHASYWESKDVSAFILRQLLDALGFNLPDASYAVDMDDEVAVAGLASLSLHPAPNQNRDTLKSFDDDGNSSPGCPDRVTYLRGGSSYSNGSSPMGSTVSTRIRLKRQLTDGAKNVKSNHRANDVVVLDGDPQIITARFVFGLLDLLSMSNERIYIQTRSYDGPWTALGTEVTDASGRIRFRVPDQRRFGIGLHPILLTPDSDVDHPVEITLAVVPPATETVVFSLDGSFAASLSIMGKDPKVRPGSVDIARHWQSLGYLLIYLSARPDMQQRRVTSWLSNHNFPQGIALFVEGISTDPLRQKAQLLKTVTEKARLKIHCAYGSGKDVHMYRSFGLEPQNIFVVGRVSKSQASQATRITTGYAAHLAELVAGHPSSVEASGAISAVVRCPPLDLSTVRASPLLSQHRSVVCSSGRYSAN</sequence>
<organism evidence="6 7">
    <name type="scientific">Calicophoron daubneyi</name>
    <name type="common">Rumen fluke</name>
    <name type="synonym">Paramphistomum daubneyi</name>
    <dbReference type="NCBI Taxonomy" id="300641"/>
    <lineage>
        <taxon>Eukaryota</taxon>
        <taxon>Metazoa</taxon>
        <taxon>Spiralia</taxon>
        <taxon>Lophotrochozoa</taxon>
        <taxon>Platyhelminthes</taxon>
        <taxon>Trematoda</taxon>
        <taxon>Digenea</taxon>
        <taxon>Plagiorchiida</taxon>
        <taxon>Pronocephalata</taxon>
        <taxon>Paramphistomoidea</taxon>
        <taxon>Paramphistomidae</taxon>
        <taxon>Calicophoron</taxon>
    </lineage>
</organism>
<dbReference type="SUPFAM" id="SSF55961">
    <property type="entry name" value="Bet v1-like"/>
    <property type="match status" value="1"/>
</dbReference>
<reference evidence="6" key="1">
    <citation type="submission" date="2024-06" db="EMBL/GenBank/DDBJ databases">
        <authorList>
            <person name="Liu X."/>
            <person name="Lenzi L."/>
            <person name="Haldenby T S."/>
            <person name="Uol C."/>
        </authorList>
    </citation>
    <scope>NUCLEOTIDE SEQUENCE</scope>
</reference>
<dbReference type="Gene3D" id="3.30.530.20">
    <property type="match status" value="1"/>
</dbReference>
<evidence type="ECO:0000313" key="7">
    <source>
        <dbReference type="Proteomes" id="UP001497525"/>
    </source>
</evidence>
<comment type="similarity">
    <text evidence="1">Belongs to the PtdIns transfer protein family. PI transfer class IIA subfamily.</text>
</comment>
<dbReference type="AlphaFoldDB" id="A0AAV2T6G8"/>
<dbReference type="SUPFAM" id="SSF56784">
    <property type="entry name" value="HAD-like"/>
    <property type="match status" value="1"/>
</dbReference>
<keyword evidence="2" id="KW-0597">Phosphoprotein</keyword>
<feature type="compositionally biased region" description="Polar residues" evidence="4">
    <location>
        <begin position="193"/>
        <end position="204"/>
    </location>
</feature>
<feature type="region of interest" description="Disordered" evidence="4">
    <location>
        <begin position="781"/>
        <end position="800"/>
    </location>
</feature>
<dbReference type="GO" id="GO:0005737">
    <property type="term" value="C:cytoplasm"/>
    <property type="evidence" value="ECO:0007669"/>
    <property type="project" value="TreeGrafter"/>
</dbReference>
<dbReference type="EMBL" id="CAXLJL010000134">
    <property type="protein sequence ID" value="CAL5132710.1"/>
    <property type="molecule type" value="Genomic_DNA"/>
</dbReference>
<dbReference type="Pfam" id="PF02121">
    <property type="entry name" value="IP_trans"/>
    <property type="match status" value="1"/>
</dbReference>
<dbReference type="GO" id="GO:0035091">
    <property type="term" value="F:phosphatidylinositol binding"/>
    <property type="evidence" value="ECO:0007669"/>
    <property type="project" value="TreeGrafter"/>
</dbReference>
<dbReference type="PANTHER" id="PTHR10658:SF81">
    <property type="entry name" value="PROTEIN RETINAL DEGENERATION B"/>
    <property type="match status" value="1"/>
</dbReference>
<evidence type="ECO:0000256" key="4">
    <source>
        <dbReference type="SAM" id="MobiDB-lite"/>
    </source>
</evidence>
<feature type="region of interest" description="Disordered" evidence="4">
    <location>
        <begin position="627"/>
        <end position="662"/>
    </location>
</feature>
<dbReference type="InterPro" id="IPR004177">
    <property type="entry name" value="DDHD_dom"/>
</dbReference>